<evidence type="ECO:0000256" key="11">
    <source>
        <dbReference type="ARBA" id="ARBA00023180"/>
    </source>
</evidence>
<gene>
    <name evidence="15" type="ORF">V5799_016905</name>
</gene>
<name>A0AAQ4F3P6_AMBAM</name>
<keyword evidence="4 14" id="KW-0812">Transmembrane</keyword>
<dbReference type="PROSITE" id="PS50283">
    <property type="entry name" value="NA_SOLUT_SYMP_3"/>
    <property type="match status" value="1"/>
</dbReference>
<evidence type="ECO:0000256" key="13">
    <source>
        <dbReference type="RuleBase" id="RU362091"/>
    </source>
</evidence>
<keyword evidence="7 14" id="KW-1133">Transmembrane helix</keyword>
<sequence>MAAAAKTTSYAGSHRLADHEISATLPFTMRYLTPSFISILGLGAITSAVMSSADSSVLSASSLITNNIYYSILRPR</sequence>
<accession>A0AAQ4F3P6</accession>
<evidence type="ECO:0000256" key="9">
    <source>
        <dbReference type="ARBA" id="ARBA00023065"/>
    </source>
</evidence>
<comment type="subcellular location">
    <subcellularLocation>
        <location evidence="1">Membrane</location>
        <topology evidence="1">Multi-pass membrane protein</topology>
    </subcellularLocation>
</comment>
<dbReference type="Proteomes" id="UP001321473">
    <property type="component" value="Unassembled WGS sequence"/>
</dbReference>
<proteinExistence type="inferred from homology"/>
<keyword evidence="12" id="KW-0739">Sodium transport</keyword>
<evidence type="ECO:0000256" key="3">
    <source>
        <dbReference type="ARBA" id="ARBA00022448"/>
    </source>
</evidence>
<evidence type="ECO:0000256" key="12">
    <source>
        <dbReference type="ARBA" id="ARBA00023201"/>
    </source>
</evidence>
<dbReference type="InterPro" id="IPR038377">
    <property type="entry name" value="Na/Glc_symporter_sf"/>
</dbReference>
<keyword evidence="3" id="KW-0813">Transport</keyword>
<keyword evidence="16" id="KW-1185">Reference proteome</keyword>
<dbReference type="InterPro" id="IPR001734">
    <property type="entry name" value="Na/solute_symporter"/>
</dbReference>
<keyword evidence="10 14" id="KW-0472">Membrane</keyword>
<feature type="transmembrane region" description="Helical" evidence="14">
    <location>
        <begin position="31"/>
        <end position="50"/>
    </location>
</feature>
<dbReference type="PANTHER" id="PTHR45897:SF4">
    <property type="entry name" value="HIGH-AFFINITY CHOLINE TRANSPORTER 1"/>
    <property type="match status" value="1"/>
</dbReference>
<evidence type="ECO:0000256" key="1">
    <source>
        <dbReference type="ARBA" id="ARBA00004141"/>
    </source>
</evidence>
<dbReference type="InterPro" id="IPR052244">
    <property type="entry name" value="Choline_transporter"/>
</dbReference>
<evidence type="ECO:0000256" key="7">
    <source>
        <dbReference type="ARBA" id="ARBA00022989"/>
    </source>
</evidence>
<dbReference type="AlphaFoldDB" id="A0AAQ4F3P6"/>
<protein>
    <submittedName>
        <fullName evidence="15">Uncharacterized protein</fullName>
    </submittedName>
</protein>
<reference evidence="15 16" key="1">
    <citation type="journal article" date="2023" name="Arcadia Sci">
        <title>De novo assembly of a long-read Amblyomma americanum tick genome.</title>
        <authorList>
            <person name="Chou S."/>
            <person name="Poskanzer K.E."/>
            <person name="Rollins M."/>
            <person name="Thuy-Boun P.S."/>
        </authorList>
    </citation>
    <scope>NUCLEOTIDE SEQUENCE [LARGE SCALE GENOMIC DNA]</scope>
    <source>
        <strain evidence="15">F_SG_1</strain>
        <tissue evidence="15">Salivary glands</tissue>
    </source>
</reference>
<evidence type="ECO:0000256" key="8">
    <source>
        <dbReference type="ARBA" id="ARBA00023053"/>
    </source>
</evidence>
<dbReference type="GO" id="GO:0008292">
    <property type="term" value="P:acetylcholine biosynthetic process"/>
    <property type="evidence" value="ECO:0007669"/>
    <property type="project" value="TreeGrafter"/>
</dbReference>
<comment type="similarity">
    <text evidence="2 13">Belongs to the sodium:solute symporter (SSF) (TC 2.A.21) family.</text>
</comment>
<dbReference type="PANTHER" id="PTHR45897">
    <property type="entry name" value="HIGH-AFFINITY CHOLINE TRANSPORTER 1"/>
    <property type="match status" value="1"/>
</dbReference>
<dbReference type="GO" id="GO:0005307">
    <property type="term" value="F:choline:sodium symporter activity"/>
    <property type="evidence" value="ECO:0007669"/>
    <property type="project" value="TreeGrafter"/>
</dbReference>
<dbReference type="Gene3D" id="1.20.1730.10">
    <property type="entry name" value="Sodium/glucose cotransporter"/>
    <property type="match status" value="1"/>
</dbReference>
<keyword evidence="8" id="KW-0915">Sodium</keyword>
<evidence type="ECO:0000256" key="5">
    <source>
        <dbReference type="ARBA" id="ARBA00022847"/>
    </source>
</evidence>
<evidence type="ECO:0000256" key="6">
    <source>
        <dbReference type="ARBA" id="ARBA00022979"/>
    </source>
</evidence>
<keyword evidence="9" id="KW-0406">Ion transport</keyword>
<organism evidence="15 16">
    <name type="scientific">Amblyomma americanum</name>
    <name type="common">Lone star tick</name>
    <dbReference type="NCBI Taxonomy" id="6943"/>
    <lineage>
        <taxon>Eukaryota</taxon>
        <taxon>Metazoa</taxon>
        <taxon>Ecdysozoa</taxon>
        <taxon>Arthropoda</taxon>
        <taxon>Chelicerata</taxon>
        <taxon>Arachnida</taxon>
        <taxon>Acari</taxon>
        <taxon>Parasitiformes</taxon>
        <taxon>Ixodida</taxon>
        <taxon>Ixodoidea</taxon>
        <taxon>Ixodidae</taxon>
        <taxon>Amblyomminae</taxon>
        <taxon>Amblyomma</taxon>
    </lineage>
</organism>
<dbReference type="GO" id="GO:0005886">
    <property type="term" value="C:plasma membrane"/>
    <property type="evidence" value="ECO:0007669"/>
    <property type="project" value="TreeGrafter"/>
</dbReference>
<keyword evidence="11" id="KW-0325">Glycoprotein</keyword>
<evidence type="ECO:0000313" key="15">
    <source>
        <dbReference type="EMBL" id="KAK8781754.1"/>
    </source>
</evidence>
<dbReference type="EMBL" id="JARKHS020007377">
    <property type="protein sequence ID" value="KAK8781754.1"/>
    <property type="molecule type" value="Genomic_DNA"/>
</dbReference>
<evidence type="ECO:0000256" key="4">
    <source>
        <dbReference type="ARBA" id="ARBA00022692"/>
    </source>
</evidence>
<keyword evidence="5" id="KW-0769">Symport</keyword>
<feature type="non-terminal residue" evidence="15">
    <location>
        <position position="76"/>
    </location>
</feature>
<evidence type="ECO:0000256" key="14">
    <source>
        <dbReference type="SAM" id="Phobius"/>
    </source>
</evidence>
<comment type="caution">
    <text evidence="15">The sequence shown here is derived from an EMBL/GenBank/DDBJ whole genome shotgun (WGS) entry which is preliminary data.</text>
</comment>
<dbReference type="Pfam" id="PF00474">
    <property type="entry name" value="SSF"/>
    <property type="match status" value="1"/>
</dbReference>
<keyword evidence="6" id="KW-0530">Neurotransmitter biosynthesis</keyword>
<evidence type="ECO:0000256" key="2">
    <source>
        <dbReference type="ARBA" id="ARBA00006434"/>
    </source>
</evidence>
<evidence type="ECO:0000256" key="10">
    <source>
        <dbReference type="ARBA" id="ARBA00023136"/>
    </source>
</evidence>
<evidence type="ECO:0000313" key="16">
    <source>
        <dbReference type="Proteomes" id="UP001321473"/>
    </source>
</evidence>